<reference evidence="1 2" key="1">
    <citation type="journal article" date="2015" name="Genome Announc.">
        <title>Expanding the biotechnology potential of lactobacilli through comparative genomics of 213 strains and associated genera.</title>
        <authorList>
            <person name="Sun Z."/>
            <person name="Harris H.M."/>
            <person name="McCann A."/>
            <person name="Guo C."/>
            <person name="Argimon S."/>
            <person name="Zhang W."/>
            <person name="Yang X."/>
            <person name="Jeffery I.B."/>
            <person name="Cooney J.C."/>
            <person name="Kagawa T.F."/>
            <person name="Liu W."/>
            <person name="Song Y."/>
            <person name="Salvetti E."/>
            <person name="Wrobel A."/>
            <person name="Rasinkangas P."/>
            <person name="Parkhill J."/>
            <person name="Rea M.C."/>
            <person name="O'Sullivan O."/>
            <person name="Ritari J."/>
            <person name="Douillard F.P."/>
            <person name="Paul Ross R."/>
            <person name="Yang R."/>
            <person name="Briner A.E."/>
            <person name="Felis G.E."/>
            <person name="de Vos W.M."/>
            <person name="Barrangou R."/>
            <person name="Klaenhammer T.R."/>
            <person name="Caufield P.W."/>
            <person name="Cui Y."/>
            <person name="Zhang H."/>
            <person name="O'Toole P.W."/>
        </authorList>
    </citation>
    <scope>NUCLEOTIDE SEQUENCE [LARGE SCALE GENOMIC DNA]</scope>
    <source>
        <strain evidence="1 2">DSM 16634</strain>
    </source>
</reference>
<name>A0A0R1TPU2_9LACO</name>
<dbReference type="eggNOG" id="ENOG50337UX">
    <property type="taxonomic scope" value="Bacteria"/>
</dbReference>
<dbReference type="OrthoDB" id="2361512at2"/>
<comment type="caution">
    <text evidence="1">The sequence shown here is derived from an EMBL/GenBank/DDBJ whole genome shotgun (WGS) entry which is preliminary data.</text>
</comment>
<protein>
    <recommendedName>
        <fullName evidence="3">DUF3284 domain-containing protein</fullName>
    </recommendedName>
</protein>
<dbReference type="InterPro" id="IPR021701">
    <property type="entry name" value="DUF3284"/>
</dbReference>
<evidence type="ECO:0008006" key="3">
    <source>
        <dbReference type="Google" id="ProtNLM"/>
    </source>
</evidence>
<dbReference type="RefSeq" id="WP_025086583.1">
    <property type="nucleotide sequence ID" value="NZ_AZFT01000053.1"/>
</dbReference>
<dbReference type="PATRIC" id="fig|1423724.4.peg.764"/>
<dbReference type="EMBL" id="AZFT01000053">
    <property type="protein sequence ID" value="KRL83471.1"/>
    <property type="molecule type" value="Genomic_DNA"/>
</dbReference>
<dbReference type="AlphaFoldDB" id="A0A0R1TPU2"/>
<keyword evidence="2" id="KW-1185">Reference proteome</keyword>
<accession>A0A0R1TPU2</accession>
<dbReference type="STRING" id="1423724.FC32_GL000725"/>
<dbReference type="Pfam" id="PF11687">
    <property type="entry name" value="DUF3284"/>
    <property type="match status" value="1"/>
</dbReference>
<evidence type="ECO:0000313" key="2">
    <source>
        <dbReference type="Proteomes" id="UP000051324"/>
    </source>
</evidence>
<organism evidence="1 2">
    <name type="scientific">Ligilactobacillus apodemi DSM 16634 = JCM 16172</name>
    <dbReference type="NCBI Taxonomy" id="1423724"/>
    <lineage>
        <taxon>Bacteria</taxon>
        <taxon>Bacillati</taxon>
        <taxon>Bacillota</taxon>
        <taxon>Bacilli</taxon>
        <taxon>Lactobacillales</taxon>
        <taxon>Lactobacillaceae</taxon>
        <taxon>Ligilactobacillus</taxon>
    </lineage>
</organism>
<sequence>MKISMKLNVSAEYLFQRLVDTVIYDVKQETGQELTVADLNGLSYATKLDRQTKADLSVIKVVPDQSYHIQVETDGYVKREAYELTALAADLVQVEYSEQSFAKRQVSKLKEFFFKPIAQSIRRRNFMKLLKEIEVGY</sequence>
<gene>
    <name evidence="1" type="ORF">FC32_GL000725</name>
</gene>
<dbReference type="Proteomes" id="UP000051324">
    <property type="component" value="Unassembled WGS sequence"/>
</dbReference>
<evidence type="ECO:0000313" key="1">
    <source>
        <dbReference type="EMBL" id="KRL83471.1"/>
    </source>
</evidence>
<proteinExistence type="predicted"/>